<evidence type="ECO:0000259" key="2">
    <source>
        <dbReference type="Pfam" id="PF12867"/>
    </source>
</evidence>
<feature type="chain" id="PRO_5032582997" evidence="1">
    <location>
        <begin position="19"/>
        <end position="201"/>
    </location>
</feature>
<dbReference type="InterPro" id="IPR034660">
    <property type="entry name" value="DinB/YfiT-like"/>
</dbReference>
<dbReference type="EMBL" id="CP063849">
    <property type="protein sequence ID" value="QOY87152.1"/>
    <property type="molecule type" value="Genomic_DNA"/>
</dbReference>
<sequence>MSRYLLSLLTLLATPLVAQSLAQGERDYALSALHASRKLMLDTVSGLSDAQLKWKPAPNAWSIMEIAEHIEVTEEKLPQVVVAALKNPATPEKKKADPRQTDYALMKNVPLRDQKLQAPESIQPNGRFTNIADIEKAFRTARDRNITYVRETKDDLRDHFSTHPALGELDGLQWYILIAAHTERHVNQMKEVLANPAFPKK</sequence>
<protein>
    <submittedName>
        <fullName evidence="3">DinB family protein</fullName>
    </submittedName>
</protein>
<feature type="domain" description="DinB-like" evidence="2">
    <location>
        <begin position="32"/>
        <end position="189"/>
    </location>
</feature>
<evidence type="ECO:0000313" key="4">
    <source>
        <dbReference type="Proteomes" id="UP000593892"/>
    </source>
</evidence>
<feature type="signal peptide" evidence="1">
    <location>
        <begin position="1"/>
        <end position="18"/>
    </location>
</feature>
<dbReference type="Pfam" id="PF12867">
    <property type="entry name" value="DinB_2"/>
    <property type="match status" value="1"/>
</dbReference>
<dbReference type="SUPFAM" id="SSF109854">
    <property type="entry name" value="DinB/YfiT-like putative metalloenzymes"/>
    <property type="match status" value="1"/>
</dbReference>
<dbReference type="Gene3D" id="1.20.120.450">
    <property type="entry name" value="dinb family like domain"/>
    <property type="match status" value="1"/>
</dbReference>
<gene>
    <name evidence="3" type="ORF">IRI77_30970</name>
</gene>
<evidence type="ECO:0000313" key="3">
    <source>
        <dbReference type="EMBL" id="QOY87152.1"/>
    </source>
</evidence>
<dbReference type="InterPro" id="IPR024775">
    <property type="entry name" value="DinB-like"/>
</dbReference>
<dbReference type="RefSeq" id="WP_194448821.1">
    <property type="nucleotide sequence ID" value="NZ_CP063849.1"/>
</dbReference>
<organism evidence="3 4">
    <name type="scientific">Paludibaculum fermentans</name>
    <dbReference type="NCBI Taxonomy" id="1473598"/>
    <lineage>
        <taxon>Bacteria</taxon>
        <taxon>Pseudomonadati</taxon>
        <taxon>Acidobacteriota</taxon>
        <taxon>Terriglobia</taxon>
        <taxon>Bryobacterales</taxon>
        <taxon>Bryobacteraceae</taxon>
        <taxon>Paludibaculum</taxon>
    </lineage>
</organism>
<dbReference type="Proteomes" id="UP000593892">
    <property type="component" value="Chromosome"/>
</dbReference>
<keyword evidence="1" id="KW-0732">Signal</keyword>
<name>A0A7S7NP15_PALFE</name>
<reference evidence="3 4" key="1">
    <citation type="submission" date="2020-10" db="EMBL/GenBank/DDBJ databases">
        <title>Complete genome sequence of Paludibaculum fermentans P105T, a facultatively anaerobic acidobacterium capable of dissimilatory Fe(III) reduction.</title>
        <authorList>
            <person name="Dedysh S.N."/>
            <person name="Beletsky A.V."/>
            <person name="Kulichevskaya I.S."/>
            <person name="Mardanov A.V."/>
            <person name="Ravin N.V."/>
        </authorList>
    </citation>
    <scope>NUCLEOTIDE SEQUENCE [LARGE SCALE GENOMIC DNA]</scope>
    <source>
        <strain evidence="3 4">P105</strain>
    </source>
</reference>
<accession>A0A7S7NP15</accession>
<proteinExistence type="predicted"/>
<dbReference type="KEGG" id="pfer:IRI77_30970"/>
<evidence type="ECO:0000256" key="1">
    <source>
        <dbReference type="SAM" id="SignalP"/>
    </source>
</evidence>
<keyword evidence="4" id="KW-1185">Reference proteome</keyword>
<dbReference type="AlphaFoldDB" id="A0A7S7NP15"/>